<dbReference type="PROSITE" id="PS51127">
    <property type="entry name" value="BIG1"/>
    <property type="match status" value="4"/>
</dbReference>
<dbReference type="InterPro" id="IPR003344">
    <property type="entry name" value="Big_1_dom"/>
</dbReference>
<dbReference type="SUPFAM" id="SSF49373">
    <property type="entry name" value="Invasin/intimin cell-adhesion fragments"/>
    <property type="match status" value="4"/>
</dbReference>
<dbReference type="EMBL" id="LT670817">
    <property type="protein sequence ID" value="SHH49656.1"/>
    <property type="molecule type" value="Genomic_DNA"/>
</dbReference>
<evidence type="ECO:0000313" key="3">
    <source>
        <dbReference type="EMBL" id="SHH49656.1"/>
    </source>
</evidence>
<reference evidence="3 4" key="1">
    <citation type="submission" date="2016-11" db="EMBL/GenBank/DDBJ databases">
        <authorList>
            <person name="Jaros S."/>
            <person name="Januszkiewicz K."/>
            <person name="Wedrychowicz H."/>
        </authorList>
    </citation>
    <scope>NUCLEOTIDE SEQUENCE [LARGE SCALE GENOMIC DNA]</scope>
    <source>
        <strain evidence="3 4">GAS138</strain>
    </source>
</reference>
<dbReference type="InterPro" id="IPR011121">
    <property type="entry name" value="Trp-rich_dom"/>
</dbReference>
<accession>A0A1M5TG16</accession>
<protein>
    <submittedName>
        <fullName evidence="3">Ig-like domain (Group 1)</fullName>
    </submittedName>
</protein>
<dbReference type="PANTHER" id="PTHR39576">
    <property type="entry name" value="ATTACHING AND EFFACING PROTEIN HOMOLOG-RELATED-RELATED"/>
    <property type="match status" value="1"/>
</dbReference>
<gene>
    <name evidence="3" type="ORF">SAMN05443248_5003</name>
</gene>
<evidence type="ECO:0000259" key="2">
    <source>
        <dbReference type="PROSITE" id="PS51127"/>
    </source>
</evidence>
<dbReference type="OrthoDB" id="223957at2"/>
<proteinExistence type="inferred from homology"/>
<sequence length="1334" mass="134769">MNLVLDYESSALAAPQSFRDAMQTAANILDSTIQNNITVTIDIGYGDWDNGLITGLGTSAVGGDLYGSYVSYTTLRAALASHETSAVDQTFVNSLPTTSSVNGVSSFYVPSAVEKALGMISPTAPSIDGAVGIGTGIPTSDLVGVALHEFTHALGREPGAGTFDLTRYTSAGNHLFSSGSTAPAAYFSIDGGVTKLADYGQNSDPADFLNSGVQGANDPFNEFYSGSTTQSLSTVDKELLDAMGFNVTPSATGTPSATTSSLVASSPTVKADGTSTTTLTLTVKDANGNAVANTAVTLSASGSSNSFGTISGTTDANGVFKTTLASTLAQNETITASEGGVQEHASVSFVAGAASATTSSLVANAPTVTADGTTTTTLTVTVEDANGNAVAGTAVTLSGSGSANSFGATSGTTNANGVFTTTLASTLVQNETITATEGSVQEHASVSFVASAPSAATSSLVASSPTVAADGTSTTTLTVTVEDAQGHAVAGTAVTLSGSGSANSFGAISGTTNANGVFTTTLASTLVQNETITATEGSTQEHTSVSFVAGAPSATTSSLVASSPTVTADGSSTTILTVTVEDALGHAVAGTAVTLSGSGSANSFGAISGTTNANGVFTTTLASTLVQNETITATEGSVQEHASVSFVPTATVIQTAGSTSLAQIGSNFYLYTNGSGPELKFAGSAYAAGEFGAWSPFAAVQTASGYDVAWKNASSGTYTVWSADSNGNWISDLISNVSASSSTLESIEATFHQDLNGDGLIGVPTIVTQPNAPTSVAQIGSNYFLYTNGSGPELKFVGSAYAAGEFGAWSPFAAVQTATGYDVAWKDGTGDYTVWSADSNGNWISDLISNVSASSSTLESIEATFHQDLNGDGLIGVPTIVTQPNAPTSLAQIGSNYFLYTNGSGPELKFVGSAYAAGEFGAWSPFAAVQTATGYDVAWKDGTGDYTVWSADSNGNWISDLISGVSASSSTLESIEATFHQDLNGDGLIGVPTIVTQPNAPTSVAQIGSNYFLYTNGSGPELKFVGSAYAAGEFGAWSPFAAVQTATGYDVAWKDGTGDYTVWSADSNGNWISDLISNVSASSSTLESIEATFHQDLNGDGVIGVPTTTLPVATDMVIEAFGSTSLVEAGNNFYLNEFTDLKFSGAAVVAGQFGAWAPIGAEQTATGYEVAWKAVGADQYTVWNTDSDGNFTSYAVSAVSGSTTALETLETSFHQDLNGDGVIGIPPAATSPVASNNAGSNLVASGPVTTAAATSNDSFVFAPNFGHVTIANVAPLPDINFSHAVFANINALLAAAHDDGHGNVIITDATHDTLTIQNMTSQQLQAHQSDFHIV</sequence>
<feature type="domain" description="Big-1" evidence="2">
    <location>
        <begin position="556"/>
        <end position="647"/>
    </location>
</feature>
<organism evidence="3 4">
    <name type="scientific">Bradyrhizobium erythrophlei</name>
    <dbReference type="NCBI Taxonomy" id="1437360"/>
    <lineage>
        <taxon>Bacteria</taxon>
        <taxon>Pseudomonadati</taxon>
        <taxon>Pseudomonadota</taxon>
        <taxon>Alphaproteobacteria</taxon>
        <taxon>Hyphomicrobiales</taxon>
        <taxon>Nitrobacteraceae</taxon>
        <taxon>Bradyrhizobium</taxon>
    </lineage>
</organism>
<dbReference type="PANTHER" id="PTHR39576:SF2">
    <property type="entry name" value="ATTACHING AND EFFACING PROTEIN HOMOLOG-RELATED"/>
    <property type="match status" value="1"/>
</dbReference>
<dbReference type="SMART" id="SM00634">
    <property type="entry name" value="BID_1"/>
    <property type="match status" value="4"/>
</dbReference>
<dbReference type="Pfam" id="PF02369">
    <property type="entry name" value="Big_1"/>
    <property type="match status" value="4"/>
</dbReference>
<dbReference type="Pfam" id="PF07483">
    <property type="entry name" value="W_rich_C"/>
    <property type="match status" value="5"/>
</dbReference>
<evidence type="ECO:0000313" key="4">
    <source>
        <dbReference type="Proteomes" id="UP000189796"/>
    </source>
</evidence>
<dbReference type="GO" id="GO:0009279">
    <property type="term" value="C:cell outer membrane"/>
    <property type="evidence" value="ECO:0007669"/>
    <property type="project" value="TreeGrafter"/>
</dbReference>
<dbReference type="Proteomes" id="UP000189796">
    <property type="component" value="Chromosome I"/>
</dbReference>
<feature type="domain" description="Big-1" evidence="2">
    <location>
        <begin position="358"/>
        <end position="449"/>
    </location>
</feature>
<name>A0A1M5TG16_9BRAD</name>
<dbReference type="InterPro" id="IPR013783">
    <property type="entry name" value="Ig-like_fold"/>
</dbReference>
<evidence type="ECO:0000256" key="1">
    <source>
        <dbReference type="ARBA" id="ARBA00010116"/>
    </source>
</evidence>
<dbReference type="RefSeq" id="WP_079603707.1">
    <property type="nucleotide sequence ID" value="NZ_LT670817.1"/>
</dbReference>
<dbReference type="NCBIfam" id="NF038122">
    <property type="entry name" value="metallo_LGF"/>
    <property type="match status" value="1"/>
</dbReference>
<dbReference type="InterPro" id="IPR051715">
    <property type="entry name" value="Intimin-Invasin_domain"/>
</dbReference>
<dbReference type="Gene3D" id="2.60.40.10">
    <property type="entry name" value="Immunoglobulins"/>
    <property type="match status" value="4"/>
</dbReference>
<feature type="domain" description="Big-1" evidence="2">
    <location>
        <begin position="259"/>
        <end position="350"/>
    </location>
</feature>
<comment type="similarity">
    <text evidence="1">Belongs to the intimin/invasin family.</text>
</comment>
<dbReference type="InterPro" id="IPR008964">
    <property type="entry name" value="Invasin/intimin_cell_adhesion"/>
</dbReference>
<feature type="domain" description="Big-1" evidence="2">
    <location>
        <begin position="457"/>
        <end position="548"/>
    </location>
</feature>